<evidence type="ECO:0000313" key="9">
    <source>
        <dbReference type="Proteomes" id="UP001285263"/>
    </source>
</evidence>
<dbReference type="SUPFAM" id="SSF47384">
    <property type="entry name" value="Homodimeric domain of signal transducing histidine kinase"/>
    <property type="match status" value="1"/>
</dbReference>
<evidence type="ECO:0000256" key="4">
    <source>
        <dbReference type="ARBA" id="ARBA00022679"/>
    </source>
</evidence>
<keyword evidence="5 8" id="KW-0418">Kinase</keyword>
<dbReference type="Proteomes" id="UP001285263">
    <property type="component" value="Unassembled WGS sequence"/>
</dbReference>
<evidence type="ECO:0000256" key="2">
    <source>
        <dbReference type="ARBA" id="ARBA00012438"/>
    </source>
</evidence>
<evidence type="ECO:0000259" key="7">
    <source>
        <dbReference type="PROSITE" id="PS50109"/>
    </source>
</evidence>
<dbReference type="EMBL" id="JAXCLA010000003">
    <property type="protein sequence ID" value="MDY0744948.1"/>
    <property type="molecule type" value="Genomic_DNA"/>
</dbReference>
<comment type="caution">
    <text evidence="8">The sequence shown here is derived from an EMBL/GenBank/DDBJ whole genome shotgun (WGS) entry which is preliminary data.</text>
</comment>
<dbReference type="PROSITE" id="PS50109">
    <property type="entry name" value="HIS_KIN"/>
    <property type="match status" value="1"/>
</dbReference>
<dbReference type="PRINTS" id="PR00344">
    <property type="entry name" value="BCTRLSENSOR"/>
</dbReference>
<dbReference type="InterPro" id="IPR035965">
    <property type="entry name" value="PAS-like_dom_sf"/>
</dbReference>
<evidence type="ECO:0000256" key="1">
    <source>
        <dbReference type="ARBA" id="ARBA00000085"/>
    </source>
</evidence>
<comment type="catalytic activity">
    <reaction evidence="1">
        <text>ATP + protein L-histidine = ADP + protein N-phospho-L-histidine.</text>
        <dbReference type="EC" id="2.7.13.3"/>
    </reaction>
</comment>
<dbReference type="InterPro" id="IPR003594">
    <property type="entry name" value="HATPase_dom"/>
</dbReference>
<dbReference type="InterPro" id="IPR004358">
    <property type="entry name" value="Sig_transdc_His_kin-like_C"/>
</dbReference>
<keyword evidence="6" id="KW-0472">Membrane</keyword>
<organism evidence="8 9">
    <name type="scientific">Roseateles agri</name>
    <dbReference type="NCBI Taxonomy" id="3098619"/>
    <lineage>
        <taxon>Bacteria</taxon>
        <taxon>Pseudomonadati</taxon>
        <taxon>Pseudomonadota</taxon>
        <taxon>Betaproteobacteria</taxon>
        <taxon>Burkholderiales</taxon>
        <taxon>Sphaerotilaceae</taxon>
        <taxon>Roseateles</taxon>
    </lineage>
</organism>
<dbReference type="Gene3D" id="3.30.450.20">
    <property type="entry name" value="PAS domain"/>
    <property type="match status" value="1"/>
</dbReference>
<dbReference type="InterPro" id="IPR003661">
    <property type="entry name" value="HisK_dim/P_dom"/>
</dbReference>
<protein>
    <recommendedName>
        <fullName evidence="2">histidine kinase</fullName>
        <ecNumber evidence="2">2.7.13.3</ecNumber>
    </recommendedName>
</protein>
<keyword evidence="9" id="KW-1185">Reference proteome</keyword>
<evidence type="ECO:0000256" key="3">
    <source>
        <dbReference type="ARBA" id="ARBA00022553"/>
    </source>
</evidence>
<evidence type="ECO:0000313" key="8">
    <source>
        <dbReference type="EMBL" id="MDY0744948.1"/>
    </source>
</evidence>
<reference evidence="8 9" key="1">
    <citation type="submission" date="2023-11" db="EMBL/GenBank/DDBJ databases">
        <title>Paucibacter sp. nov., isolated from fresh soil in Korea.</title>
        <authorList>
            <person name="Le N.T.T."/>
        </authorList>
    </citation>
    <scope>NUCLEOTIDE SEQUENCE [LARGE SCALE GENOMIC DNA]</scope>
    <source>
        <strain evidence="8 9">R3-3</strain>
    </source>
</reference>
<dbReference type="InterPro" id="IPR036890">
    <property type="entry name" value="HATPase_C_sf"/>
</dbReference>
<dbReference type="RefSeq" id="WP_320422857.1">
    <property type="nucleotide sequence ID" value="NZ_JAXCLA010000003.1"/>
</dbReference>
<keyword evidence="6" id="KW-0812">Transmembrane</keyword>
<dbReference type="PANTHER" id="PTHR43047:SF72">
    <property type="entry name" value="OSMOSENSING HISTIDINE PROTEIN KINASE SLN1"/>
    <property type="match status" value="1"/>
</dbReference>
<feature type="transmembrane region" description="Helical" evidence="6">
    <location>
        <begin position="28"/>
        <end position="49"/>
    </location>
</feature>
<sequence length="634" mass="69744">MSTADAHLRPSPDATAAANADGRRLHKALVMSPLLIGNAVMLILCLLAFQVLSATRAYVGGQALWSKGREQAIQHLREYARSGDATQLRAYEQALDGPLGDHEARLEMDKREPDREAIVRGLLRGGNSPDDIPGMIRLYRNFSTSELMADAVRAWQVADDRLLVLQDMSRQLQQLYGPQQQIDAAARTAQIDAALRSLDTLEPELRKLEQQFSAALGEASRSTFRVLSVLLVLAGVALTLAVLLIMRQGLVRQRRYELALEDANRRWNLAAEGDGLGLFEWRLREDLVAMDANARAAYGLDADPNAPPVPRERLRALTDPADVASLRAELERVIHRGHGFHLRYRIRPHGAESEARHVEVTSVMRGAIAAGDRRMIGIVRDVSARVRQERAELDRATAERTAGARMEFLSRLSHELRTPLNAVLGFADLLVLDNSEPLTPRQLQRVQLVTDAGRHLLHLVDDVLDISGIDSGRLSVERSATPLAPVLAAAAALTSPEQQEFGVRLELPDLPPDLAVWSDARRLGQVLANLLSNGFKYNRPGGSVRVEVRRTSDEGGRHHVRIEVHDQGPGLDDAQQQQLFQAFKRLPGASHRRGTGLGLTIVKLLVEQMGGRIEVRSVVGEGSVFSITLETASA</sequence>
<name>A0ABU5DGT3_9BURK</name>
<evidence type="ECO:0000256" key="6">
    <source>
        <dbReference type="SAM" id="Phobius"/>
    </source>
</evidence>
<dbReference type="Pfam" id="PF02518">
    <property type="entry name" value="HATPase_c"/>
    <property type="match status" value="1"/>
</dbReference>
<dbReference type="EC" id="2.7.13.3" evidence="2"/>
<feature type="domain" description="Histidine kinase" evidence="7">
    <location>
        <begin position="411"/>
        <end position="633"/>
    </location>
</feature>
<evidence type="ECO:0000256" key="5">
    <source>
        <dbReference type="ARBA" id="ARBA00022777"/>
    </source>
</evidence>
<dbReference type="PANTHER" id="PTHR43047">
    <property type="entry name" value="TWO-COMPONENT HISTIDINE PROTEIN KINASE"/>
    <property type="match status" value="1"/>
</dbReference>
<dbReference type="SMART" id="SM00387">
    <property type="entry name" value="HATPase_c"/>
    <property type="match status" value="1"/>
</dbReference>
<gene>
    <name evidence="8" type="ORF">SNE35_10540</name>
</gene>
<proteinExistence type="predicted"/>
<dbReference type="SUPFAM" id="SSF55785">
    <property type="entry name" value="PYP-like sensor domain (PAS domain)"/>
    <property type="match status" value="1"/>
</dbReference>
<feature type="transmembrane region" description="Helical" evidence="6">
    <location>
        <begin position="226"/>
        <end position="246"/>
    </location>
</feature>
<dbReference type="CDD" id="cd00075">
    <property type="entry name" value="HATPase"/>
    <property type="match status" value="1"/>
</dbReference>
<dbReference type="Gene3D" id="3.30.565.10">
    <property type="entry name" value="Histidine kinase-like ATPase, C-terminal domain"/>
    <property type="match status" value="1"/>
</dbReference>
<dbReference type="Gene3D" id="1.10.287.130">
    <property type="match status" value="1"/>
</dbReference>
<dbReference type="InterPro" id="IPR036097">
    <property type="entry name" value="HisK_dim/P_sf"/>
</dbReference>
<dbReference type="SUPFAM" id="SSF55874">
    <property type="entry name" value="ATPase domain of HSP90 chaperone/DNA topoisomerase II/histidine kinase"/>
    <property type="match status" value="1"/>
</dbReference>
<dbReference type="GO" id="GO:0016301">
    <property type="term" value="F:kinase activity"/>
    <property type="evidence" value="ECO:0007669"/>
    <property type="project" value="UniProtKB-KW"/>
</dbReference>
<keyword evidence="6" id="KW-1133">Transmembrane helix</keyword>
<keyword evidence="4" id="KW-0808">Transferase</keyword>
<dbReference type="Pfam" id="PF00512">
    <property type="entry name" value="HisKA"/>
    <property type="match status" value="1"/>
</dbReference>
<keyword evidence="3" id="KW-0597">Phosphoprotein</keyword>
<accession>A0ABU5DGT3</accession>
<dbReference type="InterPro" id="IPR005467">
    <property type="entry name" value="His_kinase_dom"/>
</dbReference>
<dbReference type="CDD" id="cd00082">
    <property type="entry name" value="HisKA"/>
    <property type="match status" value="1"/>
</dbReference>
<dbReference type="SMART" id="SM00388">
    <property type="entry name" value="HisKA"/>
    <property type="match status" value="1"/>
</dbReference>